<dbReference type="PROSITE" id="PS51350">
    <property type="entry name" value="PTS_HPR_DOM"/>
    <property type="match status" value="1"/>
</dbReference>
<comment type="caution">
    <text evidence="5">The sequence shown here is derived from an EMBL/GenBank/DDBJ whole genome shotgun (WGS) entry which is preliminary data.</text>
</comment>
<dbReference type="GO" id="GO:0009401">
    <property type="term" value="P:phosphoenolpyruvate-dependent sugar phosphotransferase system"/>
    <property type="evidence" value="ECO:0007669"/>
    <property type="project" value="UniProtKB-KW"/>
</dbReference>
<dbReference type="SUPFAM" id="SSF55594">
    <property type="entry name" value="HPr-like"/>
    <property type="match status" value="1"/>
</dbReference>
<proteinExistence type="predicted"/>
<evidence type="ECO:0000313" key="5">
    <source>
        <dbReference type="EMBL" id="MCC2220407.1"/>
    </source>
</evidence>
<dbReference type="Gene3D" id="3.30.1340.10">
    <property type="entry name" value="HPr-like"/>
    <property type="match status" value="1"/>
</dbReference>
<protein>
    <submittedName>
        <fullName evidence="5">HPr family phosphocarrier protein</fullName>
    </submittedName>
</protein>
<reference evidence="5 6" key="1">
    <citation type="submission" date="2021-10" db="EMBL/GenBank/DDBJ databases">
        <title>Anaerobic single-cell dispensing facilitates the cultivation of human gut bacteria.</title>
        <authorList>
            <person name="Afrizal A."/>
        </authorList>
    </citation>
    <scope>NUCLEOTIDE SEQUENCE [LARGE SCALE GENOMIC DNA]</scope>
    <source>
        <strain evidence="5 6">CLA-AA-H224</strain>
    </source>
</reference>
<evidence type="ECO:0000259" key="4">
    <source>
        <dbReference type="PROSITE" id="PS51350"/>
    </source>
</evidence>
<evidence type="ECO:0000256" key="2">
    <source>
        <dbReference type="ARBA" id="ARBA00022490"/>
    </source>
</evidence>
<dbReference type="InterPro" id="IPR035895">
    <property type="entry name" value="HPr-like_sf"/>
</dbReference>
<dbReference type="NCBIfam" id="TIGR01003">
    <property type="entry name" value="PTS_HPr_family"/>
    <property type="match status" value="1"/>
</dbReference>
<dbReference type="CDD" id="cd00367">
    <property type="entry name" value="PTS-HPr_like"/>
    <property type="match status" value="1"/>
</dbReference>
<dbReference type="EMBL" id="JAJEQN010000003">
    <property type="protein sequence ID" value="MCC2220407.1"/>
    <property type="molecule type" value="Genomic_DNA"/>
</dbReference>
<dbReference type="PRINTS" id="PR00107">
    <property type="entry name" value="PHOSPHOCPHPR"/>
</dbReference>
<evidence type="ECO:0000256" key="3">
    <source>
        <dbReference type="ARBA" id="ARBA00022683"/>
    </source>
</evidence>
<comment type="subcellular location">
    <subcellularLocation>
        <location evidence="1">Cytoplasm</location>
    </subcellularLocation>
</comment>
<keyword evidence="6" id="KW-1185">Reference proteome</keyword>
<dbReference type="GO" id="GO:0005737">
    <property type="term" value="C:cytoplasm"/>
    <property type="evidence" value="ECO:0007669"/>
    <property type="project" value="UniProtKB-SubCell"/>
</dbReference>
<gene>
    <name evidence="5" type="ORF">LKD48_01920</name>
</gene>
<evidence type="ECO:0000313" key="6">
    <source>
        <dbReference type="Proteomes" id="UP001198200"/>
    </source>
</evidence>
<organism evidence="5 6">
    <name type="scientific">Anthropogastromicrobium aceti</name>
    <dbReference type="NCBI Taxonomy" id="2981768"/>
    <lineage>
        <taxon>Bacteria</taxon>
        <taxon>Bacillati</taxon>
        <taxon>Bacillota</taxon>
        <taxon>Clostridia</taxon>
        <taxon>Lachnospirales</taxon>
        <taxon>Lachnospiraceae</taxon>
        <taxon>Anthropogastromicrobium</taxon>
    </lineage>
</organism>
<keyword evidence="3" id="KW-0598">Phosphotransferase system</keyword>
<dbReference type="AlphaFoldDB" id="A0AAE3JC13"/>
<evidence type="ECO:0000256" key="1">
    <source>
        <dbReference type="ARBA" id="ARBA00004496"/>
    </source>
</evidence>
<keyword evidence="2" id="KW-0963">Cytoplasm</keyword>
<name>A0AAE3JC13_9FIRM</name>
<dbReference type="RefSeq" id="WP_118613017.1">
    <property type="nucleotide sequence ID" value="NZ_JAJEQN010000003.1"/>
</dbReference>
<dbReference type="Pfam" id="PF00381">
    <property type="entry name" value="PTS-HPr"/>
    <property type="match status" value="1"/>
</dbReference>
<dbReference type="PANTHER" id="PTHR33705:SF2">
    <property type="entry name" value="PHOSPHOCARRIER PROTEIN NPR"/>
    <property type="match status" value="1"/>
</dbReference>
<dbReference type="PANTHER" id="PTHR33705">
    <property type="entry name" value="PHOSPHOCARRIER PROTEIN HPR"/>
    <property type="match status" value="1"/>
</dbReference>
<dbReference type="Proteomes" id="UP001198200">
    <property type="component" value="Unassembled WGS sequence"/>
</dbReference>
<dbReference type="InterPro" id="IPR000032">
    <property type="entry name" value="HPr-like"/>
</dbReference>
<accession>A0AAE3JC13</accession>
<feature type="domain" description="HPr" evidence="4">
    <location>
        <begin position="1"/>
        <end position="91"/>
    </location>
</feature>
<dbReference type="InterPro" id="IPR050399">
    <property type="entry name" value="HPr"/>
</dbReference>
<sequence length="91" mass="9649">MITKTITVEIPAGLEVRPVAVLVQVANQYSSSIYVESGNKKVNAKSIMGLMTLGLRAGESVTVHADGSDEEDAVDKIEAYLTGRSVINARA</sequence>